<reference evidence="1" key="1">
    <citation type="submission" date="2021-11" db="EMBL/GenBank/DDBJ databases">
        <authorList>
            <person name="Rodrigo-Torres L."/>
            <person name="Arahal R. D."/>
            <person name="Lucena T."/>
        </authorList>
    </citation>
    <scope>NUCLEOTIDE SEQUENCE</scope>
    <source>
        <strain evidence="1">CECT 7928</strain>
    </source>
</reference>
<name>A0ABN8EA98_9VIBR</name>
<sequence length="77" mass="8838">MPENLSTCDECGSAFVTSKSQMRHLCPECSHYLYGYKNCSHMMNNGECLICQWDGSTSPYIENLKVSVERLQQRKPE</sequence>
<keyword evidence="2" id="KW-1185">Reference proteome</keyword>
<protein>
    <recommendedName>
        <fullName evidence="3">C2H2-type domain-containing protein</fullName>
    </recommendedName>
</protein>
<accession>A0ABN8EA98</accession>
<proteinExistence type="predicted"/>
<comment type="caution">
    <text evidence="1">The sequence shown here is derived from an EMBL/GenBank/DDBJ whole genome shotgun (WGS) entry which is preliminary data.</text>
</comment>
<gene>
    <name evidence="1" type="ORF">VMF7928_04308</name>
</gene>
<organism evidence="1 2">
    <name type="scientific">Vibrio marisflavi CECT 7928</name>
    <dbReference type="NCBI Taxonomy" id="634439"/>
    <lineage>
        <taxon>Bacteria</taxon>
        <taxon>Pseudomonadati</taxon>
        <taxon>Pseudomonadota</taxon>
        <taxon>Gammaproteobacteria</taxon>
        <taxon>Vibrionales</taxon>
        <taxon>Vibrionaceae</taxon>
        <taxon>Vibrio</taxon>
    </lineage>
</organism>
<evidence type="ECO:0000313" key="1">
    <source>
        <dbReference type="EMBL" id="CAH0542930.1"/>
    </source>
</evidence>
<evidence type="ECO:0008006" key="3">
    <source>
        <dbReference type="Google" id="ProtNLM"/>
    </source>
</evidence>
<dbReference type="Proteomes" id="UP000838748">
    <property type="component" value="Unassembled WGS sequence"/>
</dbReference>
<evidence type="ECO:0000313" key="2">
    <source>
        <dbReference type="Proteomes" id="UP000838748"/>
    </source>
</evidence>
<dbReference type="EMBL" id="CAKLDM010000003">
    <property type="protein sequence ID" value="CAH0542930.1"/>
    <property type="molecule type" value="Genomic_DNA"/>
</dbReference>